<dbReference type="RefSeq" id="WP_183394673.1">
    <property type="nucleotide sequence ID" value="NZ_JACIDR010000002.1"/>
</dbReference>
<evidence type="ECO:0000313" key="2">
    <source>
        <dbReference type="Proteomes" id="UP000528964"/>
    </source>
</evidence>
<proteinExistence type="predicted"/>
<name>A0A7W6CX80_9HYPH</name>
<reference evidence="1 2" key="1">
    <citation type="submission" date="2020-08" db="EMBL/GenBank/DDBJ databases">
        <title>Genomic Encyclopedia of Type Strains, Phase IV (KMG-IV): sequencing the most valuable type-strain genomes for metagenomic binning, comparative biology and taxonomic classification.</title>
        <authorList>
            <person name="Goeker M."/>
        </authorList>
    </citation>
    <scope>NUCLEOTIDE SEQUENCE [LARGE SCALE GENOMIC DNA]</scope>
    <source>
        <strain evidence="1 2">DSM 25481</strain>
    </source>
</reference>
<dbReference type="EMBL" id="JACIDR010000002">
    <property type="protein sequence ID" value="MBB3972790.1"/>
    <property type="molecule type" value="Genomic_DNA"/>
</dbReference>
<keyword evidence="2" id="KW-1185">Reference proteome</keyword>
<protein>
    <submittedName>
        <fullName evidence="1">Uncharacterized protein</fullName>
    </submittedName>
</protein>
<evidence type="ECO:0000313" key="1">
    <source>
        <dbReference type="EMBL" id="MBB3972790.1"/>
    </source>
</evidence>
<dbReference type="AlphaFoldDB" id="A0A7W6CX80"/>
<sequence length="248" mass="25221">MSGLLLRGGGQGGRAALGKWRDLPVSTDGLLGVFVLGQSLGASIKNRWGDDDATVVGAPTVNQYTLGLAGGVNYLLLPFNDPAALTIVWVGKSLDSSNAIGCGSSGNAGFGANIGLRPGTPNVYMQAYTMASDGSNSNSRERNLPGVAASSMKCLIGDADGTSIACADMSGTGGGTGAQRLVSTIGSGDQVRKDGAQMAIGGRGSGQPGATECSMAFVWARRISDAERAALYAQKILPMHQSWGFTTV</sequence>
<organism evidence="1 2">
    <name type="scientific">Hansschlegelia beijingensis</name>
    <dbReference type="NCBI Taxonomy" id="1133344"/>
    <lineage>
        <taxon>Bacteria</taxon>
        <taxon>Pseudomonadati</taxon>
        <taxon>Pseudomonadota</taxon>
        <taxon>Alphaproteobacteria</taxon>
        <taxon>Hyphomicrobiales</taxon>
        <taxon>Methylopilaceae</taxon>
        <taxon>Hansschlegelia</taxon>
    </lineage>
</organism>
<gene>
    <name evidence="1" type="ORF">GGR24_001447</name>
</gene>
<accession>A0A7W6CX80</accession>
<dbReference type="Proteomes" id="UP000528964">
    <property type="component" value="Unassembled WGS sequence"/>
</dbReference>
<comment type="caution">
    <text evidence="1">The sequence shown here is derived from an EMBL/GenBank/DDBJ whole genome shotgun (WGS) entry which is preliminary data.</text>
</comment>